<reference evidence="6 7" key="1">
    <citation type="journal article" date="2012" name="J. Bacteriol.">
        <title>Complete genome sequence of the broad-host-range strain Sinorhizobium fredii USDA257.</title>
        <authorList>
            <person name="Schuldes J."/>
            <person name="Rodriguez Orbegoso M."/>
            <person name="Schmeisser C."/>
            <person name="Krishnan H.B."/>
            <person name="Daniel R."/>
            <person name="Streit W.R."/>
        </authorList>
    </citation>
    <scope>NUCLEOTIDE SEQUENCE [LARGE SCALE GENOMIC DNA]</scope>
    <source>
        <strain evidence="6 7">USDA 257</strain>
    </source>
</reference>
<keyword evidence="2" id="KW-0812">Transmembrane</keyword>
<dbReference type="GO" id="GO:0016020">
    <property type="term" value="C:membrane"/>
    <property type="evidence" value="ECO:0007669"/>
    <property type="project" value="UniProtKB-SubCell"/>
</dbReference>
<dbReference type="HOGENOM" id="CLU_1776198_0_0_5"/>
<evidence type="ECO:0000313" key="7">
    <source>
        <dbReference type="Proteomes" id="UP000006180"/>
    </source>
</evidence>
<protein>
    <submittedName>
        <fullName evidence="6">Putative sulfate transporter</fullName>
    </submittedName>
</protein>
<evidence type="ECO:0000259" key="5">
    <source>
        <dbReference type="Pfam" id="PF00916"/>
    </source>
</evidence>
<keyword evidence="4" id="KW-0472">Membrane</keyword>
<keyword evidence="3" id="KW-1133">Transmembrane helix</keyword>
<feature type="domain" description="SLC26A/SulP transporter" evidence="5">
    <location>
        <begin position="22"/>
        <end position="95"/>
    </location>
</feature>
<dbReference type="eggNOG" id="COG0659">
    <property type="taxonomic scope" value="Bacteria"/>
</dbReference>
<dbReference type="KEGG" id="sfd:USDA257_c42840"/>
<comment type="subcellular location">
    <subcellularLocation>
        <location evidence="1">Membrane</location>
        <topology evidence="1">Multi-pass membrane protein</topology>
    </subcellularLocation>
</comment>
<evidence type="ECO:0000256" key="4">
    <source>
        <dbReference type="ARBA" id="ARBA00023136"/>
    </source>
</evidence>
<dbReference type="PATRIC" id="fig|1185652.3.peg.4450"/>
<dbReference type="EMBL" id="CP003563">
    <property type="protein sequence ID" value="AFL52823.1"/>
    <property type="molecule type" value="Genomic_DNA"/>
</dbReference>
<dbReference type="Proteomes" id="UP000006180">
    <property type="component" value="Chromosome"/>
</dbReference>
<dbReference type="InterPro" id="IPR001902">
    <property type="entry name" value="SLC26A/SulP_fam"/>
</dbReference>
<dbReference type="PANTHER" id="PTHR11814">
    <property type="entry name" value="SULFATE TRANSPORTER"/>
    <property type="match status" value="1"/>
</dbReference>
<dbReference type="AlphaFoldDB" id="I3XAB7"/>
<evidence type="ECO:0000313" key="6">
    <source>
        <dbReference type="EMBL" id="AFL52823.1"/>
    </source>
</evidence>
<dbReference type="GO" id="GO:0055085">
    <property type="term" value="P:transmembrane transport"/>
    <property type="evidence" value="ECO:0007669"/>
    <property type="project" value="InterPro"/>
</dbReference>
<accession>I3XAB7</accession>
<evidence type="ECO:0000256" key="1">
    <source>
        <dbReference type="ARBA" id="ARBA00004141"/>
    </source>
</evidence>
<proteinExistence type="predicted"/>
<organism evidence="6 7">
    <name type="scientific">Sinorhizobium fredii (strain USDA 257)</name>
    <dbReference type="NCBI Taxonomy" id="1185652"/>
    <lineage>
        <taxon>Bacteria</taxon>
        <taxon>Pseudomonadati</taxon>
        <taxon>Pseudomonadota</taxon>
        <taxon>Alphaproteobacteria</taxon>
        <taxon>Hyphomicrobiales</taxon>
        <taxon>Rhizobiaceae</taxon>
        <taxon>Sinorhizobium/Ensifer group</taxon>
        <taxon>Sinorhizobium</taxon>
    </lineage>
</organism>
<dbReference type="InterPro" id="IPR011547">
    <property type="entry name" value="SLC26A/SulP_dom"/>
</dbReference>
<dbReference type="STRING" id="1185652.USDA257_c42840"/>
<gene>
    <name evidence="6" type="ORF">USDA257_c42840</name>
</gene>
<sequence>MPLNIPRLPLFAGLDGYQTSALRSDVSAGLAIAAVGPPSAIAYPAIAGLPPETGLYASIAPLVACALFGPSRKLIVGPDAATMTVLAAVLAAIFATPGVTTDRVTVTQADQVCLDRQPRSALIESLTPPASRPIPNILAAALHSLP</sequence>
<evidence type="ECO:0000256" key="2">
    <source>
        <dbReference type="ARBA" id="ARBA00022692"/>
    </source>
</evidence>
<evidence type="ECO:0000256" key="3">
    <source>
        <dbReference type="ARBA" id="ARBA00022989"/>
    </source>
</evidence>
<name>I3XAB7_SINF2</name>
<dbReference type="Pfam" id="PF00916">
    <property type="entry name" value="Sulfate_transp"/>
    <property type="match status" value="1"/>
</dbReference>